<feature type="binding site" evidence="15">
    <location>
        <position position="350"/>
    </location>
    <ligand>
        <name>Mo-bis(molybdopterin guanine dinucleotide)</name>
        <dbReference type="ChEBI" id="CHEBI:60539"/>
    </ligand>
</feature>
<keyword evidence="4 15" id="KW-0500">Molybdenum</keyword>
<evidence type="ECO:0000313" key="18">
    <source>
        <dbReference type="Proteomes" id="UP000093080"/>
    </source>
</evidence>
<dbReference type="OrthoDB" id="9757870at2"/>
<dbReference type="CDD" id="cd02754">
    <property type="entry name" value="MopB_Nitrate-R-NapA-like"/>
    <property type="match status" value="1"/>
</dbReference>
<keyword evidence="10 15" id="KW-0408">Iron</keyword>
<dbReference type="GO" id="GO:0050140">
    <property type="term" value="F:nitrate reductase (cytochrome) activity"/>
    <property type="evidence" value="ECO:0007669"/>
    <property type="project" value="UniProtKB-EC"/>
</dbReference>
<dbReference type="Pfam" id="PF01568">
    <property type="entry name" value="Molydop_binding"/>
    <property type="match status" value="1"/>
</dbReference>
<dbReference type="GO" id="GO:0045333">
    <property type="term" value="P:cellular respiration"/>
    <property type="evidence" value="ECO:0007669"/>
    <property type="project" value="UniProtKB-ARBA"/>
</dbReference>
<evidence type="ECO:0000256" key="3">
    <source>
        <dbReference type="ARBA" id="ARBA00022485"/>
    </source>
</evidence>
<dbReference type="FunFam" id="2.40.40.20:FF:000005">
    <property type="entry name" value="Periplasmic nitrate reductase"/>
    <property type="match status" value="1"/>
</dbReference>
<dbReference type="SUPFAM" id="SSF53706">
    <property type="entry name" value="Formate dehydrogenase/DMSO reductase, domains 1-3"/>
    <property type="match status" value="1"/>
</dbReference>
<dbReference type="GO" id="GO:0043546">
    <property type="term" value="F:molybdopterin cofactor binding"/>
    <property type="evidence" value="ECO:0007669"/>
    <property type="project" value="InterPro"/>
</dbReference>
<keyword evidence="12 15" id="KW-0534">Nitrate assimilation</keyword>
<reference evidence="17 18" key="1">
    <citation type="submission" date="2016-06" db="EMBL/GenBank/DDBJ databases">
        <title>Respiratory ammonification of nitrate coupled to the oxidation of elemental sulfur in deep-sea autotrophic thermophilic bacteria.</title>
        <authorList>
            <person name="Slobodkina G.B."/>
            <person name="Mardanov A.V."/>
            <person name="Ravin N.V."/>
            <person name="Frolova A.A."/>
            <person name="Viryasiv M.B."/>
            <person name="Chernyh N.A."/>
            <person name="Bonch-Osmolovskaya E.A."/>
            <person name="Slobodkin A.I."/>
        </authorList>
    </citation>
    <scope>NUCLEOTIDE SEQUENCE [LARGE SCALE GENOMIC DNA]</scope>
    <source>
        <strain evidence="17 18">S69</strain>
    </source>
</reference>
<comment type="function">
    <text evidence="15">Catalytic subunit of the nitrate reductase complex NapAB. Receives electrons from NapB and catalyzes the reduction of nitrate to nitrite.</text>
</comment>
<dbReference type="EMBL" id="MAGO01000015">
    <property type="protein sequence ID" value="OCC14250.1"/>
    <property type="molecule type" value="Genomic_DNA"/>
</dbReference>
<evidence type="ECO:0000259" key="16">
    <source>
        <dbReference type="PROSITE" id="PS51669"/>
    </source>
</evidence>
<dbReference type="Pfam" id="PF00384">
    <property type="entry name" value="Molybdopterin"/>
    <property type="match status" value="1"/>
</dbReference>
<dbReference type="GO" id="GO:0006777">
    <property type="term" value="P:Mo-molybdopterin cofactor biosynthetic process"/>
    <property type="evidence" value="ECO:0007669"/>
    <property type="project" value="UniProtKB-UniRule"/>
</dbReference>
<dbReference type="InterPro" id="IPR006656">
    <property type="entry name" value="Mopterin_OxRdtase"/>
</dbReference>
<feature type="binding site" evidence="15">
    <location>
        <position position="81"/>
    </location>
    <ligand>
        <name>[4Fe-4S] cluster</name>
        <dbReference type="ChEBI" id="CHEBI:49883"/>
    </ligand>
</feature>
<dbReference type="GO" id="GO:0042128">
    <property type="term" value="P:nitrate assimilation"/>
    <property type="evidence" value="ECO:0007669"/>
    <property type="project" value="UniProtKB-UniRule"/>
</dbReference>
<feature type="binding site" evidence="15">
    <location>
        <position position="49"/>
    </location>
    <ligand>
        <name>[4Fe-4S] cluster</name>
        <dbReference type="ChEBI" id="CHEBI:49883"/>
    </ligand>
</feature>
<feature type="binding site" evidence="15">
    <location>
        <position position="83"/>
    </location>
    <ligand>
        <name>Mo-bis(molybdopterin guanine dinucleotide)</name>
        <dbReference type="ChEBI" id="CHEBI:60539"/>
    </ligand>
</feature>
<dbReference type="InterPro" id="IPR006311">
    <property type="entry name" value="TAT_signal"/>
</dbReference>
<dbReference type="AlphaFoldDB" id="A0A1B9F2U9"/>
<comment type="function">
    <text evidence="14">Catalytic subunit of the periplasmic nitrate reductase complex NapAB. Receives electrons from NapB and catalyzes the reduction of nitrate to nitrite.</text>
</comment>
<evidence type="ECO:0000256" key="5">
    <source>
        <dbReference type="ARBA" id="ARBA00022723"/>
    </source>
</evidence>
<evidence type="ECO:0000256" key="11">
    <source>
        <dbReference type="ARBA" id="ARBA00023014"/>
    </source>
</evidence>
<feature type="binding site" evidence="15">
    <location>
        <position position="504"/>
    </location>
    <ligand>
        <name>Mo-bis(molybdopterin guanine dinucleotide)</name>
        <dbReference type="ChEBI" id="CHEBI:60539"/>
    </ligand>
</feature>
<dbReference type="SMART" id="SM00926">
    <property type="entry name" value="Molybdop_Fe4S4"/>
    <property type="match status" value="1"/>
</dbReference>
<proteinExistence type="inferred from homology"/>
<dbReference type="PANTHER" id="PTHR43105">
    <property type="entry name" value="RESPIRATORY NITRATE REDUCTASE"/>
    <property type="match status" value="1"/>
</dbReference>
<comment type="caution">
    <text evidence="17">The sequence shown here is derived from an EMBL/GenBank/DDBJ whole genome shotgun (WGS) entry which is preliminary data.</text>
</comment>
<feature type="binding site" evidence="15">
    <location>
        <position position="346"/>
    </location>
    <ligand>
        <name>Mo-bis(molybdopterin guanine dinucleotide)</name>
        <dbReference type="ChEBI" id="CHEBI:60539"/>
    </ligand>
</feature>
<feature type="domain" description="4Fe-4S Mo/W bis-MGD-type" evidence="16">
    <location>
        <begin position="39"/>
        <end position="95"/>
    </location>
</feature>
<dbReference type="PROSITE" id="PS51318">
    <property type="entry name" value="TAT"/>
    <property type="match status" value="1"/>
</dbReference>
<dbReference type="GO" id="GO:0005506">
    <property type="term" value="F:iron ion binding"/>
    <property type="evidence" value="ECO:0007669"/>
    <property type="project" value="UniProtKB-UniRule"/>
</dbReference>
<dbReference type="GO" id="GO:0030151">
    <property type="term" value="F:molybdenum ion binding"/>
    <property type="evidence" value="ECO:0007669"/>
    <property type="project" value="InterPro"/>
</dbReference>
<evidence type="ECO:0000256" key="2">
    <source>
        <dbReference type="ARBA" id="ARBA00022448"/>
    </source>
</evidence>
<keyword evidence="8 15" id="KW-0249">Electron transport</keyword>
<dbReference type="InterPro" id="IPR050123">
    <property type="entry name" value="Prok_molybdopt-oxidoreductase"/>
</dbReference>
<dbReference type="InterPro" id="IPR041957">
    <property type="entry name" value="CT_Nitrate-R-NapA-like"/>
</dbReference>
<evidence type="ECO:0000256" key="15">
    <source>
        <dbReference type="HAMAP-Rule" id="MF_01630"/>
    </source>
</evidence>
<dbReference type="GO" id="GO:0051539">
    <property type="term" value="F:4 iron, 4 sulfur cluster binding"/>
    <property type="evidence" value="ECO:0007669"/>
    <property type="project" value="UniProtKB-KW"/>
</dbReference>
<dbReference type="InterPro" id="IPR010051">
    <property type="entry name" value="Periplasm_NO3_reductase_lsu"/>
</dbReference>
<feature type="binding site" evidence="15">
    <location>
        <position position="170"/>
    </location>
    <ligand>
        <name>Mo-bis(molybdopterin guanine dinucleotide)</name>
        <dbReference type="ChEBI" id="CHEBI:60539"/>
    </ligand>
</feature>
<feature type="binding site" evidence="15">
    <location>
        <position position="749"/>
    </location>
    <ligand>
        <name>substrate</name>
    </ligand>
</feature>
<evidence type="ECO:0000256" key="12">
    <source>
        <dbReference type="ARBA" id="ARBA00023063"/>
    </source>
</evidence>
<keyword evidence="18" id="KW-1185">Reference proteome</keyword>
<dbReference type="Proteomes" id="UP000093080">
    <property type="component" value="Unassembled WGS sequence"/>
</dbReference>
<comment type="catalytic activity">
    <reaction evidence="13 15">
        <text>2 Fe(II)-[cytochrome] + nitrate + 2 H(+) = 2 Fe(III)-[cytochrome] + nitrite + H2O</text>
        <dbReference type="Rhea" id="RHEA:12909"/>
        <dbReference type="Rhea" id="RHEA-COMP:11777"/>
        <dbReference type="Rhea" id="RHEA-COMP:11778"/>
        <dbReference type="ChEBI" id="CHEBI:15377"/>
        <dbReference type="ChEBI" id="CHEBI:15378"/>
        <dbReference type="ChEBI" id="CHEBI:16301"/>
        <dbReference type="ChEBI" id="CHEBI:17632"/>
        <dbReference type="ChEBI" id="CHEBI:29033"/>
        <dbReference type="ChEBI" id="CHEBI:29034"/>
        <dbReference type="EC" id="1.9.6.1"/>
    </reaction>
</comment>
<dbReference type="InterPro" id="IPR009010">
    <property type="entry name" value="Asp_de-COase-like_dom_sf"/>
</dbReference>
<protein>
    <recommendedName>
        <fullName evidence="15">Nitrate reductase</fullName>
        <ecNumber evidence="15">1.9.6.1</ecNumber>
    </recommendedName>
</protein>
<comment type="PTM">
    <text evidence="15">Predicted to be exported by the Tat system. The position of the signal peptide cleavage has not been experimentally proven.</text>
</comment>
<dbReference type="GO" id="GO:0009055">
    <property type="term" value="F:electron transfer activity"/>
    <property type="evidence" value="ECO:0007669"/>
    <property type="project" value="UniProtKB-UniRule"/>
</dbReference>
<feature type="binding site" evidence="15">
    <location>
        <position position="46"/>
    </location>
    <ligand>
        <name>[4Fe-4S] cluster</name>
        <dbReference type="ChEBI" id="CHEBI:49883"/>
    </ligand>
</feature>
<comment type="caution">
    <text evidence="15">Lacks conserved residue(s) required for the propagation of feature annotation.</text>
</comment>
<dbReference type="GO" id="GO:0005576">
    <property type="term" value="C:extracellular region"/>
    <property type="evidence" value="ECO:0007669"/>
    <property type="project" value="UniProtKB-SubCell"/>
</dbReference>
<evidence type="ECO:0000313" key="17">
    <source>
        <dbReference type="EMBL" id="OCC14250.1"/>
    </source>
</evidence>
<feature type="binding site" evidence="15">
    <location>
        <position position="759"/>
    </location>
    <ligand>
        <name>Mo-bis(molybdopterin guanine dinucleotide)</name>
        <dbReference type="ChEBI" id="CHEBI:60539"/>
    </ligand>
</feature>
<evidence type="ECO:0000256" key="7">
    <source>
        <dbReference type="ARBA" id="ARBA00022764"/>
    </source>
</evidence>
<dbReference type="PANTHER" id="PTHR43105:SF11">
    <property type="entry name" value="PERIPLASMIC NITRATE REDUCTASE"/>
    <property type="match status" value="1"/>
</dbReference>
<dbReference type="Pfam" id="PF04879">
    <property type="entry name" value="Molybdop_Fe4S4"/>
    <property type="match status" value="1"/>
</dbReference>
<feature type="binding site" evidence="15">
    <location>
        <position position="53"/>
    </location>
    <ligand>
        <name>[4Fe-4S] cluster</name>
        <dbReference type="ChEBI" id="CHEBI:49883"/>
    </ligand>
</feature>
<keyword evidence="7" id="KW-0574">Periplasm</keyword>
<feature type="binding site" evidence="15">
    <location>
        <position position="174"/>
    </location>
    <ligand>
        <name>Mo-bis(molybdopterin guanine dinucleotide)</name>
        <dbReference type="ChEBI" id="CHEBI:60539"/>
    </ligand>
</feature>
<keyword evidence="6 15" id="KW-0732">Signal</keyword>
<sequence>MALTRRQFIKRTAALTAASFCGVNLGFKNEGISHAFDVDKWVRGSCRLCGVGCRVDLGLKNGRPVALRGVKDSRTNFGYLCMKGMLFYKLIRHPDRLTKPLYRARKDQPFKEISWDEALDIAAKAFANSVKKYGNNSVAYYGSGQALTEETYLFQKVMRAGLKTNNVEGNPRLCMASAVGGYITSFGADEPIGSYSDIEKCHCFFIIGSNTAEAHPVLFRRIMRRKLDNPDKVKVINADPRISPTSRIADIHIQFEPGTDLALLNSMAYVIIEEGLYDKDFLSNYATFRVGKAKKEVGFEVYKKHLQAYSPEKAAKICGGNVTPDLIREVARIFATSPATMSLWTMGINQRIRGVWANNLIHNLHILTGQLCKPGADSLSLTGQPNACGGVREAGGLCHILPAHRPVEIDKLRHEVEDLWGVPRGRIPAKPGYHTMAMFQAINDGKIKTIWINCTSPVQSLPNADKYIKGLKREDCFIVVTDIFPTRTTEVANLVLPTAFHFEKTGVYGCTERRSQLTLKALDPPGEAKPEVWIVREWALRLSKELNDPVIKKCVEPFIGKEEGFELPKAIWDEYTQKLTKGRDNDFRGATYEVLMQMPDGVQWPAPTKEYALKGGTVKKFVRGLDPLADEHAKDDKPYQFYGPAHKDRKLWVWIRPYKGPAEAPDSQYPFYLSTGRIIDHWHTSSMTGRIPELMSANPYSFVEINPEDASRLGIKPGDMVLVESRRGKNLLPAKVVEGPMKGMVFVYWHDQHEDRMINRVTKDAFDPGSKEPEFKICSARIKRVSGPKPLKPFLVNSV</sequence>
<evidence type="ECO:0000256" key="9">
    <source>
        <dbReference type="ARBA" id="ARBA00023002"/>
    </source>
</evidence>
<feature type="binding site" evidence="15">
    <location>
        <begin position="675"/>
        <end position="684"/>
    </location>
    <ligand>
        <name>Mo-bis(molybdopterin guanine dinucleotide)</name>
        <dbReference type="ChEBI" id="CHEBI:60539"/>
    </ligand>
</feature>
<evidence type="ECO:0000256" key="1">
    <source>
        <dbReference type="ARBA" id="ARBA00008747"/>
    </source>
</evidence>
<evidence type="ECO:0000256" key="13">
    <source>
        <dbReference type="ARBA" id="ARBA00052176"/>
    </source>
</evidence>
<dbReference type="CDD" id="cd02791">
    <property type="entry name" value="MopB_CT_Nitrate-R-NapA-like"/>
    <property type="match status" value="1"/>
</dbReference>
<evidence type="ECO:0000256" key="8">
    <source>
        <dbReference type="ARBA" id="ARBA00022982"/>
    </source>
</evidence>
<comment type="cofactor">
    <cofactor evidence="15">
        <name>Mo-bis(molybdopterin guanine dinucleotide)</name>
        <dbReference type="ChEBI" id="CHEBI:60539"/>
    </cofactor>
    <text evidence="15">Binds 1 molybdenum-bis(molybdopterin guanine dinucleotide) (Mo-bis-MGD) cofactor per subunit.</text>
</comment>
<dbReference type="InterPro" id="IPR006657">
    <property type="entry name" value="MoPterin_dinucl-bd_dom"/>
</dbReference>
<dbReference type="HAMAP" id="MF_01630">
    <property type="entry name" value="Nitrate_reduct_NapA"/>
    <property type="match status" value="1"/>
</dbReference>
<dbReference type="RefSeq" id="WP_067620545.1">
    <property type="nucleotide sequence ID" value="NZ_MAGO01000015.1"/>
</dbReference>
<comment type="subcellular location">
    <subcellularLocation>
        <location evidence="15">Secreted</location>
    </subcellularLocation>
    <text evidence="15">Membrane-associated.</text>
</comment>
<name>A0A1B9F2U9_9BACT</name>
<keyword evidence="3 15" id="KW-0004">4Fe-4S</keyword>
<evidence type="ECO:0000256" key="4">
    <source>
        <dbReference type="ARBA" id="ARBA00022505"/>
    </source>
</evidence>
<accession>A0A1B9F2U9</accession>
<evidence type="ECO:0000256" key="10">
    <source>
        <dbReference type="ARBA" id="ARBA00023004"/>
    </source>
</evidence>
<keyword evidence="9 15" id="KW-0560">Oxidoreductase</keyword>
<feature type="binding site" evidence="15">
    <location>
        <position position="145"/>
    </location>
    <ligand>
        <name>Mo-bis(molybdopterin guanine dinucleotide)</name>
        <dbReference type="ChEBI" id="CHEBI:60539"/>
    </ligand>
</feature>
<feature type="binding site" evidence="15">
    <location>
        <begin position="258"/>
        <end position="260"/>
    </location>
    <ligand>
        <name>Mo-bis(molybdopterin guanine dinucleotide)</name>
        <dbReference type="ChEBI" id="CHEBI:60539"/>
    </ligand>
</feature>
<dbReference type="GO" id="GO:0009325">
    <property type="term" value="C:nitrate reductase complex"/>
    <property type="evidence" value="ECO:0007669"/>
    <property type="project" value="TreeGrafter"/>
</dbReference>
<dbReference type="Gene3D" id="3.40.50.740">
    <property type="match status" value="1"/>
</dbReference>
<evidence type="ECO:0000256" key="14">
    <source>
        <dbReference type="ARBA" id="ARBA00055000"/>
    </source>
</evidence>
<dbReference type="EC" id="1.9.6.1" evidence="15"/>
<dbReference type="Gene3D" id="2.20.25.90">
    <property type="entry name" value="ADC-like domains"/>
    <property type="match status" value="1"/>
</dbReference>
<dbReference type="SUPFAM" id="SSF50692">
    <property type="entry name" value="ADC-like"/>
    <property type="match status" value="1"/>
</dbReference>
<keyword evidence="11 15" id="KW-0411">Iron-sulfur</keyword>
<evidence type="ECO:0000256" key="6">
    <source>
        <dbReference type="ARBA" id="ARBA00022729"/>
    </source>
</evidence>
<gene>
    <name evidence="15" type="primary">napA</name>
    <name evidence="17" type="ORF">DBT_2322</name>
</gene>
<comment type="cofactor">
    <cofactor evidence="15">
        <name>[4Fe-4S] cluster</name>
        <dbReference type="ChEBI" id="CHEBI:49883"/>
    </cofactor>
    <text evidence="15">Binds 1 [4Fe-4S] cluster.</text>
</comment>
<comment type="subunit">
    <text evidence="15">Component of the nitrate reductase NapAB complex composed of NapA and NapB.</text>
</comment>
<dbReference type="GO" id="GO:0016020">
    <property type="term" value="C:membrane"/>
    <property type="evidence" value="ECO:0007669"/>
    <property type="project" value="TreeGrafter"/>
</dbReference>
<keyword evidence="2 15" id="KW-0813">Transport</keyword>
<keyword evidence="5 15" id="KW-0479">Metal-binding</keyword>
<dbReference type="InterPro" id="IPR006963">
    <property type="entry name" value="Mopterin_OxRdtase_4Fe-4S_dom"/>
</dbReference>
<dbReference type="Gene3D" id="2.40.40.20">
    <property type="match status" value="1"/>
</dbReference>
<dbReference type="PROSITE" id="PS51669">
    <property type="entry name" value="4FE4S_MOW_BIS_MGD"/>
    <property type="match status" value="1"/>
</dbReference>
<dbReference type="PATRIC" id="fig|1156395.6.peg.2353"/>
<comment type="similarity">
    <text evidence="1 15">Belongs to the prokaryotic molybdopterin-containing oxidoreductase family. NasA/NapA/NarB subfamily.</text>
</comment>
<dbReference type="Gene3D" id="3.40.228.10">
    <property type="entry name" value="Dimethylsulfoxide Reductase, domain 2"/>
    <property type="match status" value="1"/>
</dbReference>
<dbReference type="STRING" id="1156395.DBT_2322"/>
<organism evidence="17 18">
    <name type="scientific">Dissulfuribacter thermophilus</name>
    <dbReference type="NCBI Taxonomy" id="1156395"/>
    <lineage>
        <taxon>Bacteria</taxon>
        <taxon>Pseudomonadati</taxon>
        <taxon>Thermodesulfobacteriota</taxon>
        <taxon>Dissulfuribacteria</taxon>
        <taxon>Dissulfuribacterales</taxon>
        <taxon>Dissulfuribacteraceae</taxon>
        <taxon>Dissulfuribacter</taxon>
    </lineage>
</organism>
<feature type="binding site" evidence="15">
    <location>
        <position position="776"/>
    </location>
    <ligand>
        <name>Mo-bis(molybdopterin guanine dinucleotide)</name>
        <dbReference type="ChEBI" id="CHEBI:60539"/>
    </ligand>
</feature>